<protein>
    <submittedName>
        <fullName evidence="1">Uncharacterized protein</fullName>
    </submittedName>
</protein>
<organism evidence="1 2">
    <name type="scientific">Paramecium octaurelia</name>
    <dbReference type="NCBI Taxonomy" id="43137"/>
    <lineage>
        <taxon>Eukaryota</taxon>
        <taxon>Sar</taxon>
        <taxon>Alveolata</taxon>
        <taxon>Ciliophora</taxon>
        <taxon>Intramacronucleata</taxon>
        <taxon>Oligohymenophorea</taxon>
        <taxon>Peniculida</taxon>
        <taxon>Parameciidae</taxon>
        <taxon>Paramecium</taxon>
    </lineage>
</organism>
<keyword evidence="2" id="KW-1185">Reference proteome</keyword>
<dbReference type="AlphaFoldDB" id="A0A8S1VPM1"/>
<name>A0A8S1VPM1_PAROT</name>
<comment type="caution">
    <text evidence="1">The sequence shown here is derived from an EMBL/GenBank/DDBJ whole genome shotgun (WGS) entry which is preliminary data.</text>
</comment>
<sequence length="199" mass="23799">MYKPKMIEKEKDFICSMKHQQQISTVVLSHKFNLNKRFLCHQCHEIEKNSSKQLNIIRKNKQNAWKIVSHQLQQKFSHFKVIYILWVLSWNAKDWISNLQSIVQKYSEYSLHKELDIMIMGQNTGENNQINQVNQIKQLNDSLYKIINNKLDSLKQFEEQQSCQQILKELSSQLEQNFNLNINENQEKTNQALIRFNSN</sequence>
<dbReference type="OrthoDB" id="10578352at2759"/>
<dbReference type="EMBL" id="CAJJDP010000072">
    <property type="protein sequence ID" value="CAD8179414.1"/>
    <property type="molecule type" value="Genomic_DNA"/>
</dbReference>
<reference evidence="1" key="1">
    <citation type="submission" date="2021-01" db="EMBL/GenBank/DDBJ databases">
        <authorList>
            <consortium name="Genoscope - CEA"/>
            <person name="William W."/>
        </authorList>
    </citation>
    <scope>NUCLEOTIDE SEQUENCE</scope>
</reference>
<evidence type="ECO:0000313" key="2">
    <source>
        <dbReference type="Proteomes" id="UP000683925"/>
    </source>
</evidence>
<gene>
    <name evidence="1" type="ORF">POCTA_138.1.T0730004</name>
</gene>
<proteinExistence type="predicted"/>
<dbReference type="Proteomes" id="UP000683925">
    <property type="component" value="Unassembled WGS sequence"/>
</dbReference>
<evidence type="ECO:0000313" key="1">
    <source>
        <dbReference type="EMBL" id="CAD8179414.1"/>
    </source>
</evidence>
<accession>A0A8S1VPM1</accession>